<evidence type="ECO:0000256" key="1">
    <source>
        <dbReference type="ARBA" id="ARBA00007734"/>
    </source>
</evidence>
<dbReference type="AlphaFoldDB" id="A0A8G2FBN4"/>
<proteinExistence type="inferred from homology"/>
<name>A0A8G2FBN4_9BACT</name>
<evidence type="ECO:0000313" key="5">
    <source>
        <dbReference type="Proteomes" id="UP000184001"/>
    </source>
</evidence>
<dbReference type="SUPFAM" id="SSF53955">
    <property type="entry name" value="Lysozyme-like"/>
    <property type="match status" value="1"/>
</dbReference>
<feature type="domain" description="Transglycosylase SLT" evidence="3">
    <location>
        <begin position="348"/>
        <end position="456"/>
    </location>
</feature>
<evidence type="ECO:0000313" key="4">
    <source>
        <dbReference type="EMBL" id="SHJ36314.1"/>
    </source>
</evidence>
<feature type="region of interest" description="Disordered" evidence="2">
    <location>
        <begin position="178"/>
        <end position="219"/>
    </location>
</feature>
<dbReference type="InterPro" id="IPR023346">
    <property type="entry name" value="Lysozyme-like_dom_sf"/>
</dbReference>
<dbReference type="Gene3D" id="1.10.530.10">
    <property type="match status" value="1"/>
</dbReference>
<dbReference type="RefSeq" id="WP_020000921.1">
    <property type="nucleotide sequence ID" value="NZ_CP192219.1"/>
</dbReference>
<accession>A0A8G2FBN4</accession>
<evidence type="ECO:0000256" key="2">
    <source>
        <dbReference type="SAM" id="MobiDB-lite"/>
    </source>
</evidence>
<dbReference type="PANTHER" id="PTHR37423:SF2">
    <property type="entry name" value="MEMBRANE-BOUND LYTIC MUREIN TRANSGLYCOSYLASE C"/>
    <property type="match status" value="1"/>
</dbReference>
<organism evidence="4 5">
    <name type="scientific">Halodesulfovibrio aestuarii</name>
    <dbReference type="NCBI Taxonomy" id="126333"/>
    <lineage>
        <taxon>Bacteria</taxon>
        <taxon>Pseudomonadati</taxon>
        <taxon>Thermodesulfobacteriota</taxon>
        <taxon>Desulfovibrionia</taxon>
        <taxon>Desulfovibrionales</taxon>
        <taxon>Desulfovibrionaceae</taxon>
        <taxon>Halodesulfovibrio</taxon>
    </lineage>
</organism>
<dbReference type="Pfam" id="PF01464">
    <property type="entry name" value="SLT"/>
    <property type="match status" value="1"/>
</dbReference>
<dbReference type="PANTHER" id="PTHR37423">
    <property type="entry name" value="SOLUBLE LYTIC MUREIN TRANSGLYCOSYLASE-RELATED"/>
    <property type="match status" value="1"/>
</dbReference>
<dbReference type="CDD" id="cd13403">
    <property type="entry name" value="MLTF-like"/>
    <property type="match status" value="1"/>
</dbReference>
<comment type="similarity">
    <text evidence="1">Belongs to the transglycosylase Slt family.</text>
</comment>
<gene>
    <name evidence="4" type="ORF">SAMN05660830_02246</name>
</gene>
<dbReference type="Proteomes" id="UP000184001">
    <property type="component" value="Unassembled WGS sequence"/>
</dbReference>
<dbReference type="InterPro" id="IPR008258">
    <property type="entry name" value="Transglycosylase_SLT_dom_1"/>
</dbReference>
<protein>
    <submittedName>
        <fullName evidence="4">Membrane-bound lytic murein transglycosylase MltF</fullName>
    </submittedName>
</protein>
<comment type="caution">
    <text evidence="4">The sequence shown here is derived from an EMBL/GenBank/DDBJ whole genome shotgun (WGS) entry which is preliminary data.</text>
</comment>
<sequence length="534" mass="60868">MKRRFFTSWEAVLLLFLIAAQAMFMVGSEVMSYLYRLPPVRVVVPNVSQFSSLVSPYGLGVDGELLSRFAKEKDYTITIIRVKSADEAWKLISNDEADLLVGFGGEIPEEYARKITAGPAYDDYQSVTIKDTTQVDNKELQALCRSLLDTVPEGVDEEIYTANDSLISSLVDAFPQMVSSREDSEPSGQTQYARKKLSPPASENSTQGEEPAVNVASEDQEVLEDGDCVDFDQFHMYNLISFDSDEGGIAQIDVRNFTMLHPFFLDVVPDSQINEEGSYRWFWRNKFFAEAGLQKDLRDFWDSVKSKDTIAALKEKNYGFFPKKLNYYVIRKLKNALRKKVPRYSKTMEEASKKYGIDPLLLAAIIFQESHFDNSARSRTGVRGLMQITQATAKDLGINRLDPQQSIMGGAIYLRKLWDKFEGQNLAEWDRWFFTLAAYNQGYAHILDAIKLTKKRGGTGKTWRELKETLPLLAWKRYYSQTRHGYCRGYEAVTYVENIRYYFYLINGLVALSRPEGENLAKLRSSLNSLAPDA</sequence>
<dbReference type="EMBL" id="FQZR01000005">
    <property type="protein sequence ID" value="SHJ36314.1"/>
    <property type="molecule type" value="Genomic_DNA"/>
</dbReference>
<evidence type="ECO:0000259" key="3">
    <source>
        <dbReference type="Pfam" id="PF01464"/>
    </source>
</evidence>
<reference evidence="4 5" key="1">
    <citation type="submission" date="2016-11" db="EMBL/GenBank/DDBJ databases">
        <authorList>
            <person name="Varghese N."/>
            <person name="Submissions S."/>
        </authorList>
    </citation>
    <scope>NUCLEOTIDE SEQUENCE [LARGE SCALE GENOMIC DNA]</scope>
    <source>
        <strain evidence="4 5">DSM 17919</strain>
    </source>
</reference>